<dbReference type="Proteomes" id="UP000692954">
    <property type="component" value="Unassembled WGS sequence"/>
</dbReference>
<evidence type="ECO:0000313" key="6">
    <source>
        <dbReference type="Proteomes" id="UP000692954"/>
    </source>
</evidence>
<feature type="domain" description="Anaphase-promoting complex subunit 4-like WD40" evidence="4">
    <location>
        <begin position="400"/>
        <end position="457"/>
    </location>
</feature>
<evidence type="ECO:0000259" key="4">
    <source>
        <dbReference type="Pfam" id="PF12894"/>
    </source>
</evidence>
<keyword evidence="2" id="KW-0175">Coiled coil</keyword>
<protein>
    <recommendedName>
        <fullName evidence="4">Anaphase-promoting complex subunit 4-like WD40 domain-containing protein</fullName>
    </recommendedName>
</protein>
<dbReference type="PROSITE" id="PS50082">
    <property type="entry name" value="WD_REPEATS_2"/>
    <property type="match status" value="2"/>
</dbReference>
<dbReference type="EMBL" id="CAJJDN010000050">
    <property type="protein sequence ID" value="CAD8086613.1"/>
    <property type="molecule type" value="Genomic_DNA"/>
</dbReference>
<dbReference type="PANTHER" id="PTHR45589:SF1">
    <property type="entry name" value="WD REPEAT DOMAIN 62, ISOFORM G"/>
    <property type="match status" value="1"/>
</dbReference>
<dbReference type="PROSITE" id="PS50294">
    <property type="entry name" value="WD_REPEATS_REGION"/>
    <property type="match status" value="1"/>
</dbReference>
<keyword evidence="1" id="KW-0853">WD repeat</keyword>
<accession>A0A8S1NAN3</accession>
<feature type="coiled-coil region" evidence="2">
    <location>
        <begin position="964"/>
        <end position="1018"/>
    </location>
</feature>
<name>A0A8S1NAN3_9CILI</name>
<gene>
    <name evidence="5" type="ORF">PSON_ATCC_30995.1.T0500102</name>
</gene>
<organism evidence="5 6">
    <name type="scientific">Paramecium sonneborni</name>
    <dbReference type="NCBI Taxonomy" id="65129"/>
    <lineage>
        <taxon>Eukaryota</taxon>
        <taxon>Sar</taxon>
        <taxon>Alveolata</taxon>
        <taxon>Ciliophora</taxon>
        <taxon>Intramacronucleata</taxon>
        <taxon>Oligohymenophorea</taxon>
        <taxon>Peniculida</taxon>
        <taxon>Parameciidae</taxon>
        <taxon>Paramecium</taxon>
    </lineage>
</organism>
<dbReference type="PANTHER" id="PTHR45589">
    <property type="entry name" value="WD REPEAT DOMAIN 62, ISOFORM G"/>
    <property type="match status" value="1"/>
</dbReference>
<dbReference type="Pfam" id="PF12894">
    <property type="entry name" value="ANAPC4_WD40"/>
    <property type="match status" value="1"/>
</dbReference>
<sequence>MNYIIGMSVTQKHQISIQENLAYAAGSIVVYYSYKENQQEKYLIGKAQVHAILISRDGTHVFTGEQATKNPAVNIFKLTDEREINISQQLKGHKFGITQIVESPVKPYLVSLGSEPDKGLFVWDWSQGVKLTVNKLSKPVNTIRFNDNGRLLISAGQGHLKYWQFKNDGSIIAYDNMMDPKPFILNEQFMHKNFIDIHVTQYSVFALTFDSLITVFSLQTKQFEKWMDLKAANSYSLTSHSNYLITGCSDAIIRIFNLNMQHIVTLSKPPNLGNYNIEKGVTKLKVQGDQFADCLAVQIYQNYLVAAYSDRTMFLWDIGNFEKIVVKRSFLNHSASINDLQIMTQQSSIEATFFVTASSDQTLRVWHIYDSQPLGLRRNAYCKFLSKIIYIGDQYQHFKANQQAQLQVRCVRVSKDGNYLACGDSAGILRIFSTQTFTLLKQIQAHDQDIITLDFSEYIDLLATGSRDRIINVYDDQFQKIGSLEEHTSSVTCVKFSKDKLISCGLDKAIIFREFNGQKFKIYHQEQISKIYSMEVSFNNLYICLEKKISIYDIPTGKLKQSFETDANSKILLYSKDDQNCLQIATYSDKNIKIYNNKFELIQKFQHDQLTSMGFAMDNKHFITAGHEGCIIIWKLNKVFKKKQLGLIGKKLKQVFAQQDLKSSKEWTINSLWIEDELRGFLNNNKQQQQQQQQQQSQKQEEEQVELFKFESDNETDPKSTKQVENALSPLGNSQFNYKDQKFDKEDIKAIQNQLQIVQNNLNKVNEKKQIKYQVHKNQETIQEVNQVEEQSQLNFFYEKSQYQETARSQSVDSQVQKKRTRDEIKQDKLKQLNKAHEIQQQQQQTLVTQESQINITQRDTIQLETKRIEQETQIINSQFNSNLNSYADYQAMQNKQFIPTEASLYLNNVTQSKDQIKQILGPTSKDSINLNNSYAYDQRYQQQPIDPTQQYIFQQTNLARCHIRQIQVELLDLTNLLNQIKDQQVKDNVLREIDDDLNNLQKSIQLIRRQEQQEQQTNRIMDQSQVQLSEEDIKKIVINCSKEIFENYSKVLLEQIKGKNI</sequence>
<feature type="repeat" description="WD" evidence="1">
    <location>
        <begin position="443"/>
        <end position="475"/>
    </location>
</feature>
<proteinExistence type="predicted"/>
<feature type="region of interest" description="Disordered" evidence="3">
    <location>
        <begin position="685"/>
        <end position="728"/>
    </location>
</feature>
<feature type="repeat" description="WD" evidence="1">
    <location>
        <begin position="330"/>
        <end position="376"/>
    </location>
</feature>
<evidence type="ECO:0000256" key="3">
    <source>
        <dbReference type="SAM" id="MobiDB-lite"/>
    </source>
</evidence>
<feature type="compositionally biased region" description="Basic and acidic residues" evidence="3">
    <location>
        <begin position="699"/>
        <end position="722"/>
    </location>
</feature>
<reference evidence="5" key="1">
    <citation type="submission" date="2021-01" db="EMBL/GenBank/DDBJ databases">
        <authorList>
            <consortium name="Genoscope - CEA"/>
            <person name="William W."/>
        </authorList>
    </citation>
    <scope>NUCLEOTIDE SEQUENCE</scope>
</reference>
<evidence type="ECO:0000256" key="1">
    <source>
        <dbReference type="PROSITE-ProRule" id="PRU00221"/>
    </source>
</evidence>
<feature type="compositionally biased region" description="Low complexity" evidence="3">
    <location>
        <begin position="686"/>
        <end position="698"/>
    </location>
</feature>
<evidence type="ECO:0000313" key="5">
    <source>
        <dbReference type="EMBL" id="CAD8086613.1"/>
    </source>
</evidence>
<dbReference type="Pfam" id="PF00400">
    <property type="entry name" value="WD40"/>
    <property type="match status" value="3"/>
</dbReference>
<dbReference type="OrthoDB" id="6154712at2759"/>
<keyword evidence="6" id="KW-1185">Reference proteome</keyword>
<dbReference type="AlphaFoldDB" id="A0A8S1NAN3"/>
<dbReference type="InterPro" id="IPR001680">
    <property type="entry name" value="WD40_rpt"/>
</dbReference>
<dbReference type="SMART" id="SM00320">
    <property type="entry name" value="WD40"/>
    <property type="match status" value="10"/>
</dbReference>
<evidence type="ECO:0000256" key="2">
    <source>
        <dbReference type="SAM" id="Coils"/>
    </source>
</evidence>
<dbReference type="InterPro" id="IPR052779">
    <property type="entry name" value="WDR62"/>
</dbReference>
<dbReference type="InterPro" id="IPR024977">
    <property type="entry name" value="Apc4-like_WD40_dom"/>
</dbReference>
<comment type="caution">
    <text evidence="5">The sequence shown here is derived from an EMBL/GenBank/DDBJ whole genome shotgun (WGS) entry which is preliminary data.</text>
</comment>